<organism evidence="1 2">
    <name type="scientific">Anisodus acutangulus</name>
    <dbReference type="NCBI Taxonomy" id="402998"/>
    <lineage>
        <taxon>Eukaryota</taxon>
        <taxon>Viridiplantae</taxon>
        <taxon>Streptophyta</taxon>
        <taxon>Embryophyta</taxon>
        <taxon>Tracheophyta</taxon>
        <taxon>Spermatophyta</taxon>
        <taxon>Magnoliopsida</taxon>
        <taxon>eudicotyledons</taxon>
        <taxon>Gunneridae</taxon>
        <taxon>Pentapetalae</taxon>
        <taxon>asterids</taxon>
        <taxon>lamiids</taxon>
        <taxon>Solanales</taxon>
        <taxon>Solanaceae</taxon>
        <taxon>Solanoideae</taxon>
        <taxon>Hyoscyameae</taxon>
        <taxon>Anisodus</taxon>
    </lineage>
</organism>
<evidence type="ECO:0000313" key="2">
    <source>
        <dbReference type="Proteomes" id="UP001152561"/>
    </source>
</evidence>
<gene>
    <name evidence="1" type="ORF">K7X08_008041</name>
</gene>
<evidence type="ECO:0000313" key="1">
    <source>
        <dbReference type="EMBL" id="KAJ8565465.1"/>
    </source>
</evidence>
<protein>
    <submittedName>
        <fullName evidence="1">Uncharacterized protein</fullName>
    </submittedName>
</protein>
<sequence length="119" mass="14078">MKYFLRNSPEKRYFITTTTVIASGRWQSITESTKPNRRASTERLNKTDKAKRCFPVFEILSENSHHHHHHHHHHTHHHTFKLFLFTSGIGPPISVKVIMYVGHLQFLMCSFLRLITTIF</sequence>
<comment type="caution">
    <text evidence="1">The sequence shown here is derived from an EMBL/GenBank/DDBJ whole genome shotgun (WGS) entry which is preliminary data.</text>
</comment>
<dbReference type="EMBL" id="JAJAGQ010000004">
    <property type="protein sequence ID" value="KAJ8565465.1"/>
    <property type="molecule type" value="Genomic_DNA"/>
</dbReference>
<name>A0A9Q1MT69_9SOLA</name>
<reference evidence="2" key="1">
    <citation type="journal article" date="2023" name="Proc. Natl. Acad. Sci. U.S.A.">
        <title>Genomic and structural basis for evolution of tropane alkaloid biosynthesis.</title>
        <authorList>
            <person name="Wanga Y.-J."/>
            <person name="Taina T."/>
            <person name="Yua J.-Y."/>
            <person name="Lia J."/>
            <person name="Xua B."/>
            <person name="Chenc J."/>
            <person name="D'Auriad J.C."/>
            <person name="Huanga J.-P."/>
            <person name="Huanga S.-X."/>
        </authorList>
    </citation>
    <scope>NUCLEOTIDE SEQUENCE [LARGE SCALE GENOMIC DNA]</scope>
    <source>
        <strain evidence="2">cv. KIB-2019</strain>
    </source>
</reference>
<accession>A0A9Q1MT69</accession>
<dbReference type="Proteomes" id="UP001152561">
    <property type="component" value="Unassembled WGS sequence"/>
</dbReference>
<dbReference type="AlphaFoldDB" id="A0A9Q1MT69"/>
<proteinExistence type="predicted"/>
<keyword evidence="2" id="KW-1185">Reference proteome</keyword>